<dbReference type="Proteomes" id="UP001190700">
    <property type="component" value="Unassembled WGS sequence"/>
</dbReference>
<proteinExistence type="predicted"/>
<dbReference type="PROSITE" id="PS51257">
    <property type="entry name" value="PROKAR_LIPOPROTEIN"/>
    <property type="match status" value="1"/>
</dbReference>
<comment type="caution">
    <text evidence="1">The sequence shown here is derived from an EMBL/GenBank/DDBJ whole genome shotgun (WGS) entry which is preliminary data.</text>
</comment>
<organism evidence="1 2">
    <name type="scientific">Cymbomonas tetramitiformis</name>
    <dbReference type="NCBI Taxonomy" id="36881"/>
    <lineage>
        <taxon>Eukaryota</taxon>
        <taxon>Viridiplantae</taxon>
        <taxon>Chlorophyta</taxon>
        <taxon>Pyramimonadophyceae</taxon>
        <taxon>Pyramimonadales</taxon>
        <taxon>Pyramimonadaceae</taxon>
        <taxon>Cymbomonas</taxon>
    </lineage>
</organism>
<dbReference type="EMBL" id="LGRX02023266">
    <property type="protein sequence ID" value="KAK3254700.1"/>
    <property type="molecule type" value="Genomic_DNA"/>
</dbReference>
<gene>
    <name evidence="1" type="ORF">CYMTET_36095</name>
</gene>
<protein>
    <submittedName>
        <fullName evidence="1">Uncharacterized protein</fullName>
    </submittedName>
</protein>
<name>A0AAE0F7X6_9CHLO</name>
<dbReference type="AlphaFoldDB" id="A0AAE0F7X6"/>
<evidence type="ECO:0000313" key="2">
    <source>
        <dbReference type="Proteomes" id="UP001190700"/>
    </source>
</evidence>
<sequence length="140" mass="15387">MTSKPSEAYLCAIHVMLLEHHSTQIASSIAIGSCQADGSMAAVNEWQYPGAKNLGLEAFAVLLNSRKTVPWVMPKAIEDFVSGLTKLDYDPLGPAGQLWPEAESNSFYFRDAGQEILDRDTLQAFLEIVQDPQEDEKISA</sequence>
<reference evidence="1 2" key="1">
    <citation type="journal article" date="2015" name="Genome Biol. Evol.">
        <title>Comparative Genomics of a Bacterivorous Green Alga Reveals Evolutionary Causalities and Consequences of Phago-Mixotrophic Mode of Nutrition.</title>
        <authorList>
            <person name="Burns J.A."/>
            <person name="Paasch A."/>
            <person name="Narechania A."/>
            <person name="Kim E."/>
        </authorList>
    </citation>
    <scope>NUCLEOTIDE SEQUENCE [LARGE SCALE GENOMIC DNA]</scope>
    <source>
        <strain evidence="1 2">PLY_AMNH</strain>
    </source>
</reference>
<accession>A0AAE0F7X6</accession>
<evidence type="ECO:0000313" key="1">
    <source>
        <dbReference type="EMBL" id="KAK3254700.1"/>
    </source>
</evidence>
<keyword evidence="2" id="KW-1185">Reference proteome</keyword>